<organism evidence="1 2">
    <name type="scientific">Macrosiphum euphorbiae</name>
    <name type="common">potato aphid</name>
    <dbReference type="NCBI Taxonomy" id="13131"/>
    <lineage>
        <taxon>Eukaryota</taxon>
        <taxon>Metazoa</taxon>
        <taxon>Ecdysozoa</taxon>
        <taxon>Arthropoda</taxon>
        <taxon>Hexapoda</taxon>
        <taxon>Insecta</taxon>
        <taxon>Pterygota</taxon>
        <taxon>Neoptera</taxon>
        <taxon>Paraneoptera</taxon>
        <taxon>Hemiptera</taxon>
        <taxon>Sternorrhyncha</taxon>
        <taxon>Aphidomorpha</taxon>
        <taxon>Aphidoidea</taxon>
        <taxon>Aphididae</taxon>
        <taxon>Macrosiphini</taxon>
        <taxon>Macrosiphum</taxon>
    </lineage>
</organism>
<dbReference type="AlphaFoldDB" id="A0AAV0Y368"/>
<name>A0AAV0Y368_9HEMI</name>
<evidence type="ECO:0000313" key="2">
    <source>
        <dbReference type="Proteomes" id="UP001160148"/>
    </source>
</evidence>
<accession>A0AAV0Y368</accession>
<reference evidence="1 2" key="1">
    <citation type="submission" date="2023-01" db="EMBL/GenBank/DDBJ databases">
        <authorList>
            <person name="Whitehead M."/>
        </authorList>
    </citation>
    <scope>NUCLEOTIDE SEQUENCE [LARGE SCALE GENOMIC DNA]</scope>
</reference>
<protein>
    <submittedName>
        <fullName evidence="1">Uncharacterized protein</fullName>
    </submittedName>
</protein>
<keyword evidence="2" id="KW-1185">Reference proteome</keyword>
<evidence type="ECO:0000313" key="1">
    <source>
        <dbReference type="EMBL" id="CAI6375310.1"/>
    </source>
</evidence>
<sequence>MNAKVLNFTTVLEKKWSESKRTYDRFIEKNSEWLKKNVILPTDNESSSKSVGRPKINFNECAERTKINKVKHLVKSYTSPELSFAASTKYQPSGKRCVSQLFKESVKSPNRAKKIMNSYTSTCVEDEKPIPYRIDEASVNG</sequence>
<gene>
    <name evidence="1" type="ORF">MEUPH1_LOCUS28829</name>
</gene>
<dbReference type="EMBL" id="CARXXK010001306">
    <property type="protein sequence ID" value="CAI6375310.1"/>
    <property type="molecule type" value="Genomic_DNA"/>
</dbReference>
<proteinExistence type="predicted"/>
<comment type="caution">
    <text evidence="1">The sequence shown here is derived from an EMBL/GenBank/DDBJ whole genome shotgun (WGS) entry which is preliminary data.</text>
</comment>
<dbReference type="Proteomes" id="UP001160148">
    <property type="component" value="Unassembled WGS sequence"/>
</dbReference>